<dbReference type="Gene3D" id="1.10.10.1150">
    <property type="entry name" value="Coenzyme PQQ synthesis protein D (PqqD)"/>
    <property type="match status" value="1"/>
</dbReference>
<feature type="transmembrane region" description="Helical" evidence="8">
    <location>
        <begin position="196"/>
        <end position="217"/>
    </location>
</feature>
<evidence type="ECO:0000313" key="10">
    <source>
        <dbReference type="EMBL" id="MDJ1132797.1"/>
    </source>
</evidence>
<protein>
    <submittedName>
        <fullName evidence="10">PqqD family peptide modification chaperone</fullName>
    </submittedName>
</protein>
<keyword evidence="11" id="KW-1185">Reference proteome</keyword>
<gene>
    <name evidence="10" type="ORF">NMN56_012690</name>
</gene>
<feature type="transmembrane region" description="Helical" evidence="8">
    <location>
        <begin position="359"/>
        <end position="384"/>
    </location>
</feature>
<evidence type="ECO:0000256" key="1">
    <source>
        <dbReference type="ARBA" id="ARBA00001947"/>
    </source>
</evidence>
<keyword evidence="6 8" id="KW-0472">Membrane</keyword>
<evidence type="ECO:0000256" key="2">
    <source>
        <dbReference type="ARBA" id="ARBA00004141"/>
    </source>
</evidence>
<dbReference type="RefSeq" id="WP_274040151.1">
    <property type="nucleotide sequence ID" value="NZ_JANCPR020000010.1"/>
</dbReference>
<comment type="similarity">
    <text evidence="3">Belongs to the peptidase M50B family.</text>
</comment>
<name>A0ABT6ZUQ3_9ACTN</name>
<dbReference type="InterPro" id="IPR041881">
    <property type="entry name" value="PqqD_sf"/>
</dbReference>
<evidence type="ECO:0000256" key="8">
    <source>
        <dbReference type="SAM" id="Phobius"/>
    </source>
</evidence>
<comment type="cofactor">
    <cofactor evidence="1">
        <name>Zn(2+)</name>
        <dbReference type="ChEBI" id="CHEBI:29105"/>
    </cofactor>
</comment>
<organism evidence="10 11">
    <name type="scientific">Streptomyces iconiensis</name>
    <dbReference type="NCBI Taxonomy" id="1384038"/>
    <lineage>
        <taxon>Bacteria</taxon>
        <taxon>Bacillati</taxon>
        <taxon>Actinomycetota</taxon>
        <taxon>Actinomycetes</taxon>
        <taxon>Kitasatosporales</taxon>
        <taxon>Streptomycetaceae</taxon>
        <taxon>Streptomyces</taxon>
    </lineage>
</organism>
<evidence type="ECO:0000256" key="6">
    <source>
        <dbReference type="ARBA" id="ARBA00023136"/>
    </source>
</evidence>
<evidence type="ECO:0000313" key="11">
    <source>
        <dbReference type="Proteomes" id="UP001214441"/>
    </source>
</evidence>
<dbReference type="Pfam" id="PF02163">
    <property type="entry name" value="Peptidase_M50"/>
    <property type="match status" value="1"/>
</dbReference>
<comment type="caution">
    <text evidence="10">The sequence shown here is derived from an EMBL/GenBank/DDBJ whole genome shotgun (WGS) entry which is preliminary data.</text>
</comment>
<comment type="subcellular location">
    <subcellularLocation>
        <location evidence="2">Membrane</location>
        <topology evidence="2">Multi-pass membrane protein</topology>
    </subcellularLocation>
</comment>
<evidence type="ECO:0000259" key="9">
    <source>
        <dbReference type="Pfam" id="PF02163"/>
    </source>
</evidence>
<proteinExistence type="inferred from homology"/>
<dbReference type="InterPro" id="IPR008915">
    <property type="entry name" value="Peptidase_M50"/>
</dbReference>
<evidence type="ECO:0000256" key="3">
    <source>
        <dbReference type="ARBA" id="ARBA00007931"/>
    </source>
</evidence>
<dbReference type="Pfam" id="PF05402">
    <property type="entry name" value="PqqD"/>
    <property type="match status" value="1"/>
</dbReference>
<sequence length="393" mass="41918">MRSTAAAPSETTGAPAHGAAVSPERDPVDTAWLETEPLALKESVEQTTGLDGRPLLFDAETGKYVAISRAGTVVLGQLGEGTTARDVVRRLSAASSADPARVETSVIRFLTEVRQAGVLTLEPQEQNRRERVMKYSLRQKMPRMALTRSVHVLLGPVAKVVGAVPVAVSVTLWILLALGGVTVAGYTLATQGVSSITAWSALAAVLLVAQVAVHELAHALVCQMLRVPVREAGITLMLYVMPVAYVDRTDAYRVQGRAPRVLIALAGPMSDAIWAGVSALVHLNSDGAAHQVTGTLLQFQLLLMIVNLNPLLPSDGYHAIESAVGSVNIRGRSFAFLVHLLTRAPLPSHLLATSRGKRVGYCVFGAVCAVYGVLLVGLVLMWWWHMIEGGFFG</sequence>
<feature type="domain" description="Peptidase M50" evidence="9">
    <location>
        <begin position="203"/>
        <end position="284"/>
    </location>
</feature>
<evidence type="ECO:0000256" key="4">
    <source>
        <dbReference type="ARBA" id="ARBA00022692"/>
    </source>
</evidence>
<feature type="region of interest" description="Disordered" evidence="7">
    <location>
        <begin position="1"/>
        <end position="25"/>
    </location>
</feature>
<evidence type="ECO:0000256" key="7">
    <source>
        <dbReference type="SAM" id="MobiDB-lite"/>
    </source>
</evidence>
<evidence type="ECO:0000256" key="5">
    <source>
        <dbReference type="ARBA" id="ARBA00022989"/>
    </source>
</evidence>
<dbReference type="InterPro" id="IPR008792">
    <property type="entry name" value="PQQD"/>
</dbReference>
<keyword evidence="5 8" id="KW-1133">Transmembrane helix</keyword>
<dbReference type="Proteomes" id="UP001214441">
    <property type="component" value="Unassembled WGS sequence"/>
</dbReference>
<keyword evidence="4 8" id="KW-0812">Transmembrane</keyword>
<feature type="transmembrane region" description="Helical" evidence="8">
    <location>
        <begin position="150"/>
        <end position="176"/>
    </location>
</feature>
<reference evidence="10 11" key="1">
    <citation type="submission" date="2023-05" db="EMBL/GenBank/DDBJ databases">
        <title>Streptantibioticus silvisoli sp. nov., acidotolerant actinomycetes 1 from pine litter.</title>
        <authorList>
            <person name="Swiecimska M."/>
            <person name="Golinska P."/>
            <person name="Sangal V."/>
            <person name="Wachnowicz B."/>
            <person name="Goodfellow M."/>
        </authorList>
    </citation>
    <scope>NUCLEOTIDE SEQUENCE [LARGE SCALE GENOMIC DNA]</scope>
    <source>
        <strain evidence="10 11">DSM 42109</strain>
    </source>
</reference>
<dbReference type="EMBL" id="JANCPR020000010">
    <property type="protein sequence ID" value="MDJ1132797.1"/>
    <property type="molecule type" value="Genomic_DNA"/>
</dbReference>
<accession>A0ABT6ZUQ3</accession>